<feature type="binding site" evidence="10">
    <location>
        <position position="14"/>
    </location>
    <ligand>
        <name>Zn(2+)</name>
        <dbReference type="ChEBI" id="CHEBI:29105"/>
    </ligand>
</feature>
<dbReference type="GO" id="GO:0070497">
    <property type="term" value="F:6-carboxytetrahydropterin synthase activity"/>
    <property type="evidence" value="ECO:0007669"/>
    <property type="project" value="UniProtKB-EC"/>
</dbReference>
<dbReference type="Proteomes" id="UP000183788">
    <property type="component" value="Unassembled WGS sequence"/>
</dbReference>
<dbReference type="GO" id="GO:0046872">
    <property type="term" value="F:metal ion binding"/>
    <property type="evidence" value="ECO:0007669"/>
    <property type="project" value="UniProtKB-KW"/>
</dbReference>
<keyword evidence="6 8" id="KW-0456">Lyase</keyword>
<feature type="active site" description="Charge relay system" evidence="9">
    <location>
        <position position="131"/>
    </location>
</feature>
<dbReference type="PANTHER" id="PTHR12589">
    <property type="entry name" value="PYRUVOYL TETRAHYDROBIOPTERIN SYNTHASE"/>
    <property type="match status" value="1"/>
</dbReference>
<comment type="catalytic activity">
    <reaction evidence="7 8">
        <text>7,8-dihydroneopterin 3'-triphosphate + H2O = 6-carboxy-5,6,7,8-tetrahydropterin + triphosphate + acetaldehyde + 2 H(+)</text>
        <dbReference type="Rhea" id="RHEA:27966"/>
        <dbReference type="ChEBI" id="CHEBI:15343"/>
        <dbReference type="ChEBI" id="CHEBI:15377"/>
        <dbReference type="ChEBI" id="CHEBI:15378"/>
        <dbReference type="ChEBI" id="CHEBI:18036"/>
        <dbReference type="ChEBI" id="CHEBI:58462"/>
        <dbReference type="ChEBI" id="CHEBI:61032"/>
        <dbReference type="EC" id="4.1.2.50"/>
    </reaction>
</comment>
<dbReference type="EC" id="4.-.-.-" evidence="8"/>
<evidence type="ECO:0000256" key="8">
    <source>
        <dbReference type="PIRNR" id="PIRNR006113"/>
    </source>
</evidence>
<evidence type="ECO:0000256" key="1">
    <source>
        <dbReference type="ARBA" id="ARBA00005061"/>
    </source>
</evidence>
<evidence type="ECO:0000256" key="3">
    <source>
        <dbReference type="ARBA" id="ARBA00018141"/>
    </source>
</evidence>
<dbReference type="Proteomes" id="UP001326715">
    <property type="component" value="Chromosome"/>
</dbReference>
<keyword evidence="8" id="KW-0671">Queuosine biosynthesis</keyword>
<evidence type="ECO:0000256" key="6">
    <source>
        <dbReference type="ARBA" id="ARBA00023239"/>
    </source>
</evidence>
<reference evidence="11 13" key="1">
    <citation type="submission" date="2016-11" db="EMBL/GenBank/DDBJ databases">
        <authorList>
            <person name="Jaros S."/>
            <person name="Januszkiewicz K."/>
            <person name="Wedrychowicz H."/>
        </authorList>
    </citation>
    <scope>NUCLEOTIDE SEQUENCE [LARGE SCALE GENOMIC DNA]</scope>
    <source>
        <strain evidence="11 13">DSM 784</strain>
    </source>
</reference>
<evidence type="ECO:0000313" key="14">
    <source>
        <dbReference type="Proteomes" id="UP001326715"/>
    </source>
</evidence>
<dbReference type="PANTHER" id="PTHR12589:SF7">
    <property type="entry name" value="6-PYRUVOYL TETRAHYDROBIOPTERIN SYNTHASE"/>
    <property type="match status" value="1"/>
</dbReference>
<evidence type="ECO:0000256" key="9">
    <source>
        <dbReference type="PIRSR" id="PIRSR006113-1"/>
    </source>
</evidence>
<dbReference type="InterPro" id="IPR038418">
    <property type="entry name" value="6-PTP_synth/QueD_sf"/>
</dbReference>
<dbReference type="UniPathway" id="UPA00391"/>
<dbReference type="InterPro" id="IPR007115">
    <property type="entry name" value="6-PTP_synth/QueD"/>
</dbReference>
<feature type="binding site" evidence="10">
    <location>
        <position position="29"/>
    </location>
    <ligand>
        <name>Zn(2+)</name>
        <dbReference type="ChEBI" id="CHEBI:29105"/>
    </ligand>
</feature>
<evidence type="ECO:0000256" key="2">
    <source>
        <dbReference type="ARBA" id="ARBA00008900"/>
    </source>
</evidence>
<organism evidence="11 13">
    <name type="scientific">Chitinophaga sancti</name>
    <dbReference type="NCBI Taxonomy" id="1004"/>
    <lineage>
        <taxon>Bacteria</taxon>
        <taxon>Pseudomonadati</taxon>
        <taxon>Bacteroidota</taxon>
        <taxon>Chitinophagia</taxon>
        <taxon>Chitinophagales</taxon>
        <taxon>Chitinophagaceae</taxon>
        <taxon>Chitinophaga</taxon>
    </lineage>
</organism>
<name>A0A1K1S6K8_9BACT</name>
<reference evidence="12 14" key="2">
    <citation type="submission" date="2023-11" db="EMBL/GenBank/DDBJ databases">
        <title>MicrobeMod: A computational toolkit for identifying prokaryotic methylation and restriction-modification with nanopore sequencing.</title>
        <authorList>
            <person name="Crits-Christoph A."/>
            <person name="Kang S.C."/>
            <person name="Lee H."/>
            <person name="Ostrov N."/>
        </authorList>
    </citation>
    <scope>NUCLEOTIDE SEQUENCE [LARGE SCALE GENOMIC DNA]</scope>
    <source>
        <strain evidence="12 14">ATCC 23090</strain>
    </source>
</reference>
<comment type="pathway">
    <text evidence="1 8">Purine metabolism; 7-cyano-7-deazaguanine biosynthesis.</text>
</comment>
<dbReference type="PIRSF" id="PIRSF006113">
    <property type="entry name" value="PTP_synth"/>
    <property type="match status" value="1"/>
</dbReference>
<feature type="active site" description="Charge relay system" evidence="9">
    <location>
        <position position="73"/>
    </location>
</feature>
<proteinExistence type="inferred from homology"/>
<sequence length="141" mass="16069">MLQITKIFNFETAHALHGYAGKCRNLHGHSYKLHVTVSSKTPEEGYLGGTGILMDFKDLKKLVNEKVVDKFDHRLILSKAYLAANPNLGELENLEIWDMEPSAENIILYIKEELKGGFPEDVELVKLVLYETSDSYAEWIK</sequence>
<evidence type="ECO:0000256" key="10">
    <source>
        <dbReference type="PIRSR" id="PIRSR006113-2"/>
    </source>
</evidence>
<evidence type="ECO:0000256" key="5">
    <source>
        <dbReference type="ARBA" id="ARBA00022833"/>
    </source>
</evidence>
<gene>
    <name evidence="11" type="ORF">SAMN05661012_04873</name>
    <name evidence="12" type="ORF">SR876_12025</name>
</gene>
<accession>A0A1K1S6K8</accession>
<dbReference type="Gene3D" id="3.30.479.10">
    <property type="entry name" value="6-pyruvoyl tetrahydropterin synthase/QueD"/>
    <property type="match status" value="1"/>
</dbReference>
<protein>
    <recommendedName>
        <fullName evidence="3 8">6-carboxy-5,6,7,8-tetrahydropterin synthase</fullName>
        <ecNumber evidence="8">4.-.-.-</ecNumber>
    </recommendedName>
</protein>
<dbReference type="SUPFAM" id="SSF55620">
    <property type="entry name" value="Tetrahydrobiopterin biosynthesis enzymes-like"/>
    <property type="match status" value="1"/>
</dbReference>
<comment type="cofactor">
    <cofactor evidence="8 10">
        <name>Zn(2+)</name>
        <dbReference type="ChEBI" id="CHEBI:29105"/>
    </cofactor>
    <text evidence="8 10">Binds 1 zinc ion per subunit.</text>
</comment>
<dbReference type="RefSeq" id="WP_072363841.1">
    <property type="nucleotide sequence ID" value="NZ_CBHWAX010000131.1"/>
</dbReference>
<feature type="active site" description="Proton acceptor" evidence="9">
    <location>
        <position position="23"/>
    </location>
</feature>
<evidence type="ECO:0000256" key="7">
    <source>
        <dbReference type="ARBA" id="ARBA00048807"/>
    </source>
</evidence>
<evidence type="ECO:0000313" key="11">
    <source>
        <dbReference type="EMBL" id="SFW79958.1"/>
    </source>
</evidence>
<feature type="binding site" evidence="10">
    <location>
        <position position="27"/>
    </location>
    <ligand>
        <name>Zn(2+)</name>
        <dbReference type="ChEBI" id="CHEBI:29105"/>
    </ligand>
</feature>
<comment type="similarity">
    <text evidence="2 8">Belongs to the PTPS family. QueD subfamily.</text>
</comment>
<evidence type="ECO:0000313" key="13">
    <source>
        <dbReference type="Proteomes" id="UP000183788"/>
    </source>
</evidence>
<evidence type="ECO:0000313" key="12">
    <source>
        <dbReference type="EMBL" id="WQG92235.1"/>
    </source>
</evidence>
<dbReference type="EMBL" id="CP140154">
    <property type="protein sequence ID" value="WQG92235.1"/>
    <property type="molecule type" value="Genomic_DNA"/>
</dbReference>
<dbReference type="AlphaFoldDB" id="A0A1K1S6K8"/>
<dbReference type="GO" id="GO:0008616">
    <property type="term" value="P:tRNA queuosine(34) biosynthetic process"/>
    <property type="evidence" value="ECO:0007669"/>
    <property type="project" value="UniProtKB-KW"/>
</dbReference>
<dbReference type="EMBL" id="FPIZ01000018">
    <property type="protein sequence ID" value="SFW79958.1"/>
    <property type="molecule type" value="Genomic_DNA"/>
</dbReference>
<keyword evidence="14" id="KW-1185">Reference proteome</keyword>
<keyword evidence="5 8" id="KW-0862">Zinc</keyword>
<keyword evidence="4 8" id="KW-0479">Metal-binding</keyword>
<dbReference type="Pfam" id="PF01242">
    <property type="entry name" value="PTPS"/>
    <property type="match status" value="1"/>
</dbReference>
<dbReference type="STRING" id="1004.SAMN05661012_04873"/>
<dbReference type="OrthoDB" id="9804698at2"/>
<evidence type="ECO:0000256" key="4">
    <source>
        <dbReference type="ARBA" id="ARBA00022723"/>
    </source>
</evidence>